<dbReference type="InterPro" id="IPR033762">
    <property type="entry name" value="MCM_OB"/>
</dbReference>
<dbReference type="Gene3D" id="3.30.1640.10">
    <property type="entry name" value="mini-chromosome maintenance (MCM) complex, chain A, domain 1"/>
    <property type="match status" value="1"/>
</dbReference>
<sequence>MTTTNSEHTAENTELVEQFLELYRDYYREEMGTLAQHYPQEQQALNVDYHDIFRYDPDLADDYLAHPEQVRAHAEDALVRYDLPVDVKLGDARARVHNLPDDKTHFPGEFSPSDHDGVLRSIRGEIKKATDPYSQLEEAAFECQRCGTLTRIPQRNGHYQEPHECQSCERQGPFRINRDQSEFIDGQKLRIQTPPEYAQGEGQDIDVFVTGDLTNMVTAGDRATVTGIIKLEQQSQGNQDTAKFEPYVDGQHIAVEQTDAEDLDISAETREQIKALAGGEQGDPLELAAETLAPKIYGYDIPKRAIVLSLVGGAHVEYQDGDFDRGQVHILLIGDPSTGKSKLVDRAEGVGWRAVGVSGTGATVAGVTATAVQDDFGDGSWTLDAGAAVKAHRGVLAIDELDDMPPEVRAALLEPMSKQSIHITKGGINTHLQTRIAAIAAANPKHGRFDPYEPVAEQFAFDSALLSRFDLVYTFRDKPDEDEDDAVAHHVLTARDAAKRNGRDMDSLEDSADPQGPIEVETLRAWIALAKRQPDPVFADESVEESIRESWLSLRGLYDYDESEPVPVTFRSLEGIVRVAEAAARFELSETIEQRHVDIATELVGQSMQDIGRDEDGNLDADVKETGGSKAQKDRKKEVINTIQERQSEGDDGMAEIDAVVEELAEHYDRARVEKDIDSLLYEKGVATEPKTGHIRYIGGY</sequence>
<dbReference type="InterPro" id="IPR012340">
    <property type="entry name" value="NA-bd_OB-fold"/>
</dbReference>
<accession>A0A7D5PE07</accession>
<dbReference type="KEGG" id="hpel:HZS54_04610"/>
<proteinExistence type="inferred from homology"/>
<evidence type="ECO:0000256" key="5">
    <source>
        <dbReference type="ARBA" id="ARBA00022801"/>
    </source>
</evidence>
<dbReference type="InterPro" id="IPR018525">
    <property type="entry name" value="MCM_CS"/>
</dbReference>
<organism evidence="12 13">
    <name type="scientific">Halosimplex pelagicum</name>
    <dbReference type="NCBI Taxonomy" id="869886"/>
    <lineage>
        <taxon>Archaea</taxon>
        <taxon>Methanobacteriati</taxon>
        <taxon>Methanobacteriota</taxon>
        <taxon>Stenosarchaea group</taxon>
        <taxon>Halobacteria</taxon>
        <taxon>Halobacteriales</taxon>
        <taxon>Haloarculaceae</taxon>
        <taxon>Halosimplex</taxon>
    </lineage>
</organism>
<dbReference type="Gene3D" id="3.40.50.300">
    <property type="entry name" value="P-loop containing nucleotide triphosphate hydrolases"/>
    <property type="match status" value="1"/>
</dbReference>
<dbReference type="SMART" id="SM00350">
    <property type="entry name" value="MCM"/>
    <property type="match status" value="1"/>
</dbReference>
<dbReference type="InterPro" id="IPR031327">
    <property type="entry name" value="MCM"/>
</dbReference>
<evidence type="ECO:0000256" key="9">
    <source>
        <dbReference type="RuleBase" id="RU004070"/>
    </source>
</evidence>
<dbReference type="PANTHER" id="PTHR11630">
    <property type="entry name" value="DNA REPLICATION LICENSING FACTOR MCM FAMILY MEMBER"/>
    <property type="match status" value="1"/>
</dbReference>
<evidence type="ECO:0000256" key="1">
    <source>
        <dbReference type="ARBA" id="ARBA00008010"/>
    </source>
</evidence>
<dbReference type="GO" id="GO:0017116">
    <property type="term" value="F:single-stranded DNA helicase activity"/>
    <property type="evidence" value="ECO:0007669"/>
    <property type="project" value="TreeGrafter"/>
</dbReference>
<evidence type="ECO:0000256" key="6">
    <source>
        <dbReference type="ARBA" id="ARBA00022806"/>
    </source>
</evidence>
<dbReference type="GO" id="GO:0016787">
    <property type="term" value="F:hydrolase activity"/>
    <property type="evidence" value="ECO:0007669"/>
    <property type="project" value="UniProtKB-KW"/>
</dbReference>
<evidence type="ECO:0000313" key="13">
    <source>
        <dbReference type="Proteomes" id="UP000509346"/>
    </source>
</evidence>
<name>A0A7D5PE07_9EURY</name>
<dbReference type="OrthoDB" id="6747at2157"/>
<evidence type="ECO:0000256" key="2">
    <source>
        <dbReference type="ARBA" id="ARBA00012551"/>
    </source>
</evidence>
<evidence type="ECO:0000256" key="8">
    <source>
        <dbReference type="ARBA" id="ARBA00023125"/>
    </source>
</evidence>
<comment type="similarity">
    <text evidence="1 9">Belongs to the MCM family.</text>
</comment>
<dbReference type="GO" id="GO:0003697">
    <property type="term" value="F:single-stranded DNA binding"/>
    <property type="evidence" value="ECO:0007669"/>
    <property type="project" value="TreeGrafter"/>
</dbReference>
<dbReference type="Pfam" id="PF17207">
    <property type="entry name" value="MCM_OB"/>
    <property type="match status" value="1"/>
</dbReference>
<keyword evidence="13" id="KW-1185">Reference proteome</keyword>
<keyword evidence="3" id="KW-0235">DNA replication</keyword>
<dbReference type="RefSeq" id="WP_179920774.1">
    <property type="nucleotide sequence ID" value="NZ_CP058909.1"/>
</dbReference>
<dbReference type="GO" id="GO:0042555">
    <property type="term" value="C:MCM complex"/>
    <property type="evidence" value="ECO:0007669"/>
    <property type="project" value="TreeGrafter"/>
</dbReference>
<keyword evidence="6" id="KW-0347">Helicase</keyword>
<feature type="domain" description="MCM C-terminal AAA(+) ATPase" evidence="11">
    <location>
        <begin position="284"/>
        <end position="491"/>
    </location>
</feature>
<keyword evidence="5" id="KW-0378">Hydrolase</keyword>
<dbReference type="GO" id="GO:0005524">
    <property type="term" value="F:ATP binding"/>
    <property type="evidence" value="ECO:0007669"/>
    <property type="project" value="UniProtKB-KW"/>
</dbReference>
<dbReference type="PANTHER" id="PTHR11630:SF66">
    <property type="entry name" value="DNA REPLICATION LICENSING FACTOR MCM4"/>
    <property type="match status" value="1"/>
</dbReference>
<dbReference type="EMBL" id="CP058909">
    <property type="protein sequence ID" value="QLH80959.1"/>
    <property type="molecule type" value="Genomic_DNA"/>
</dbReference>
<dbReference type="Gene3D" id="1.10.10.10">
    <property type="entry name" value="Winged helix-like DNA-binding domain superfamily/Winged helix DNA-binding domain"/>
    <property type="match status" value="1"/>
</dbReference>
<dbReference type="GO" id="GO:0006260">
    <property type="term" value="P:DNA replication"/>
    <property type="evidence" value="ECO:0007669"/>
    <property type="project" value="UniProtKB-KW"/>
</dbReference>
<dbReference type="Pfam" id="PF14551">
    <property type="entry name" value="MCM_N"/>
    <property type="match status" value="1"/>
</dbReference>
<evidence type="ECO:0000256" key="4">
    <source>
        <dbReference type="ARBA" id="ARBA00022741"/>
    </source>
</evidence>
<dbReference type="AlphaFoldDB" id="A0A7D5PE07"/>
<dbReference type="EC" id="3.6.4.12" evidence="2"/>
<dbReference type="InterPro" id="IPR027417">
    <property type="entry name" value="P-loop_NTPase"/>
</dbReference>
<dbReference type="InterPro" id="IPR041562">
    <property type="entry name" value="MCM_lid"/>
</dbReference>
<dbReference type="InterPro" id="IPR036388">
    <property type="entry name" value="WH-like_DNA-bd_sf"/>
</dbReference>
<evidence type="ECO:0000256" key="10">
    <source>
        <dbReference type="SAM" id="MobiDB-lite"/>
    </source>
</evidence>
<dbReference type="Proteomes" id="UP000509346">
    <property type="component" value="Chromosome"/>
</dbReference>
<feature type="region of interest" description="Disordered" evidence="10">
    <location>
        <begin position="611"/>
        <end position="636"/>
    </location>
</feature>
<dbReference type="SUPFAM" id="SSF50249">
    <property type="entry name" value="Nucleic acid-binding proteins"/>
    <property type="match status" value="1"/>
</dbReference>
<gene>
    <name evidence="12" type="ORF">HZS54_04610</name>
</gene>
<keyword evidence="8 9" id="KW-0238">DNA-binding</keyword>
<dbReference type="Gene3D" id="2.40.50.140">
    <property type="entry name" value="Nucleic acid-binding proteins"/>
    <property type="match status" value="1"/>
</dbReference>
<evidence type="ECO:0000256" key="7">
    <source>
        <dbReference type="ARBA" id="ARBA00022840"/>
    </source>
</evidence>
<dbReference type="PRINTS" id="PR01657">
    <property type="entry name" value="MCMFAMILY"/>
</dbReference>
<dbReference type="Pfam" id="PF00493">
    <property type="entry name" value="MCM"/>
    <property type="match status" value="1"/>
</dbReference>
<dbReference type="Pfam" id="PF17855">
    <property type="entry name" value="MCM_lid"/>
    <property type="match status" value="1"/>
</dbReference>
<keyword evidence="7 9" id="KW-0067">ATP-binding</keyword>
<dbReference type="PROSITE" id="PS50051">
    <property type="entry name" value="MCM_2"/>
    <property type="match status" value="1"/>
</dbReference>
<dbReference type="FunFam" id="2.20.28.10:FF:000003">
    <property type="entry name" value="DNA helicase"/>
    <property type="match status" value="1"/>
</dbReference>
<evidence type="ECO:0000259" key="11">
    <source>
        <dbReference type="PROSITE" id="PS50051"/>
    </source>
</evidence>
<dbReference type="Gene3D" id="2.20.28.10">
    <property type="match status" value="1"/>
</dbReference>
<protein>
    <recommendedName>
        <fullName evidence="2">DNA helicase</fullName>
        <ecNumber evidence="2">3.6.4.12</ecNumber>
    </recommendedName>
</protein>
<dbReference type="PROSITE" id="PS00847">
    <property type="entry name" value="MCM_1"/>
    <property type="match status" value="1"/>
</dbReference>
<dbReference type="SUPFAM" id="SSF52540">
    <property type="entry name" value="P-loop containing nucleoside triphosphate hydrolases"/>
    <property type="match status" value="1"/>
</dbReference>
<dbReference type="GeneID" id="56081845"/>
<evidence type="ECO:0000256" key="3">
    <source>
        <dbReference type="ARBA" id="ARBA00022705"/>
    </source>
</evidence>
<dbReference type="InterPro" id="IPR001208">
    <property type="entry name" value="MCM_dom"/>
</dbReference>
<dbReference type="InterPro" id="IPR027925">
    <property type="entry name" value="MCM_N"/>
</dbReference>
<keyword evidence="4 9" id="KW-0547">Nucleotide-binding</keyword>
<evidence type="ECO:0000313" key="12">
    <source>
        <dbReference type="EMBL" id="QLH80959.1"/>
    </source>
</evidence>
<reference evidence="12 13" key="1">
    <citation type="submission" date="2020-07" db="EMBL/GenBank/DDBJ databases">
        <title>Halosimplex litoreum sp. nov. and Halosimplex rubrum sp. nov., isolated from different salt environments.</title>
        <authorList>
            <person name="Cui H."/>
        </authorList>
    </citation>
    <scope>NUCLEOTIDE SEQUENCE [LARGE SCALE GENOMIC DNA]</scope>
    <source>
        <strain evidence="12 13">R2</strain>
    </source>
</reference>